<reference evidence="3 4" key="1">
    <citation type="submission" date="2019-03" db="EMBL/GenBank/DDBJ databases">
        <title>Ruegeria lutea sp. nov., a novel strain, isolated from marine sediment, the Masan Bay, South Korea.</title>
        <authorList>
            <person name="Kim J."/>
            <person name="Kim D.-Y."/>
            <person name="Lee S.-S."/>
        </authorList>
    </citation>
    <scope>NUCLEOTIDE SEQUENCE [LARGE SCALE GENOMIC DNA]</scope>
    <source>
        <strain evidence="3 4">318-1</strain>
    </source>
</reference>
<gene>
    <name evidence="3" type="ORF">E1832_00330</name>
</gene>
<name>A0A4R5VHU4_9RHOB</name>
<dbReference type="OrthoDB" id="7433551at2"/>
<dbReference type="InterPro" id="IPR003646">
    <property type="entry name" value="SH3-like_bac-type"/>
</dbReference>
<dbReference type="Pfam" id="PF08239">
    <property type="entry name" value="SH3_3"/>
    <property type="match status" value="1"/>
</dbReference>
<feature type="domain" description="SH3b" evidence="2">
    <location>
        <begin position="262"/>
        <end position="327"/>
    </location>
</feature>
<proteinExistence type="predicted"/>
<evidence type="ECO:0000313" key="3">
    <source>
        <dbReference type="EMBL" id="TDK53707.1"/>
    </source>
</evidence>
<dbReference type="AlphaFoldDB" id="A0A4R5VHU4"/>
<sequence>MARRSGSEVSPGTLGEGMLGSSIRSFMDAVIRARAAGVKPWRDRIERLPAATGVPGAPGDCGENRPPLPAVPNRRIGYGVDPPGGFAAGGRTEILLRDGGGVPRLVIASFLILAWTFYELSGGTDFEPRGMRPPKPEPQIAEAKTPLASRAPAAVIALRTPRATDPAVITDESRIARLKAQQAERAARLAQLRSGLGQPLVFYSGQPGNGSAAGQAGTGPDHTGLGGAGGIALTSLEQGAAGLRAAEPEPAAAPAPRAEPEPDLREVTGARVNMREGPGTIYPVVARLVLGHEVEVLSASGTGWLRLRTLPEQQVGWVASSLIGKDRR</sequence>
<protein>
    <submittedName>
        <fullName evidence="3">SH3 domain-containing protein</fullName>
    </submittedName>
</protein>
<organism evidence="3 4">
    <name type="scientific">Antarcticimicrobium luteum</name>
    <dbReference type="NCBI Taxonomy" id="2547397"/>
    <lineage>
        <taxon>Bacteria</taxon>
        <taxon>Pseudomonadati</taxon>
        <taxon>Pseudomonadota</taxon>
        <taxon>Alphaproteobacteria</taxon>
        <taxon>Rhodobacterales</taxon>
        <taxon>Paracoccaceae</taxon>
        <taxon>Antarcticimicrobium</taxon>
    </lineage>
</organism>
<dbReference type="Gene3D" id="2.30.30.40">
    <property type="entry name" value="SH3 Domains"/>
    <property type="match status" value="1"/>
</dbReference>
<evidence type="ECO:0000313" key="4">
    <source>
        <dbReference type="Proteomes" id="UP000295301"/>
    </source>
</evidence>
<evidence type="ECO:0000256" key="1">
    <source>
        <dbReference type="SAM" id="MobiDB-lite"/>
    </source>
</evidence>
<keyword evidence="4" id="KW-1185">Reference proteome</keyword>
<feature type="region of interest" description="Disordered" evidence="1">
    <location>
        <begin position="241"/>
        <end position="264"/>
    </location>
</feature>
<evidence type="ECO:0000259" key="2">
    <source>
        <dbReference type="SMART" id="SM00287"/>
    </source>
</evidence>
<feature type="compositionally biased region" description="Low complexity" evidence="1">
    <location>
        <begin position="244"/>
        <end position="256"/>
    </location>
</feature>
<dbReference type="Proteomes" id="UP000295301">
    <property type="component" value="Unassembled WGS sequence"/>
</dbReference>
<comment type="caution">
    <text evidence="3">The sequence shown here is derived from an EMBL/GenBank/DDBJ whole genome shotgun (WGS) entry which is preliminary data.</text>
</comment>
<feature type="region of interest" description="Disordered" evidence="1">
    <location>
        <begin position="209"/>
        <end position="229"/>
    </location>
</feature>
<dbReference type="SMART" id="SM00287">
    <property type="entry name" value="SH3b"/>
    <property type="match status" value="1"/>
</dbReference>
<accession>A0A4R5VHU4</accession>
<dbReference type="EMBL" id="SMUV01000020">
    <property type="protein sequence ID" value="TDK53707.1"/>
    <property type="molecule type" value="Genomic_DNA"/>
</dbReference>